<name>A0A0R2BIZ7_9LACO</name>
<feature type="compositionally biased region" description="Basic and acidic residues" evidence="1">
    <location>
        <begin position="42"/>
        <end position="58"/>
    </location>
</feature>
<keyword evidence="3" id="KW-1185">Reference proteome</keyword>
<feature type="region of interest" description="Disordered" evidence="1">
    <location>
        <begin position="34"/>
        <end position="83"/>
    </location>
</feature>
<gene>
    <name evidence="2" type="ORF">FC84_GL001381</name>
</gene>
<sequence>MCIVAIDLVLFSKLSHLSNNSSLIIKNHLIKKYQKKHPQTKTHNDHRTPPIKDPRFDDDNNASESYDEYADRNYDEYDDWGEY</sequence>
<evidence type="ECO:0000256" key="1">
    <source>
        <dbReference type="SAM" id="MobiDB-lite"/>
    </source>
</evidence>
<protein>
    <submittedName>
        <fullName evidence="2">Uncharacterized protein</fullName>
    </submittedName>
</protein>
<comment type="caution">
    <text evidence="2">The sequence shown here is derived from an EMBL/GenBank/DDBJ whole genome shotgun (WGS) entry which is preliminary data.</text>
</comment>
<dbReference type="AlphaFoldDB" id="A0A0R2BIZ7"/>
<proteinExistence type="predicted"/>
<reference evidence="2 3" key="1">
    <citation type="journal article" date="2015" name="Genome Announc.">
        <title>Expanding the biotechnology potential of lactobacilli through comparative genomics of 213 strains and associated genera.</title>
        <authorList>
            <person name="Sun Z."/>
            <person name="Harris H.M."/>
            <person name="McCann A."/>
            <person name="Guo C."/>
            <person name="Argimon S."/>
            <person name="Zhang W."/>
            <person name="Yang X."/>
            <person name="Jeffery I.B."/>
            <person name="Cooney J.C."/>
            <person name="Kagawa T.F."/>
            <person name="Liu W."/>
            <person name="Song Y."/>
            <person name="Salvetti E."/>
            <person name="Wrobel A."/>
            <person name="Rasinkangas P."/>
            <person name="Parkhill J."/>
            <person name="Rea M.C."/>
            <person name="O'Sullivan O."/>
            <person name="Ritari J."/>
            <person name="Douillard F.P."/>
            <person name="Paul Ross R."/>
            <person name="Yang R."/>
            <person name="Briner A.E."/>
            <person name="Felis G.E."/>
            <person name="de Vos W.M."/>
            <person name="Barrangou R."/>
            <person name="Klaenhammer T.R."/>
            <person name="Caufield P.W."/>
            <person name="Cui Y."/>
            <person name="Zhang H."/>
            <person name="O'Toole P.W."/>
        </authorList>
    </citation>
    <scope>NUCLEOTIDE SEQUENCE [LARGE SCALE GENOMIC DNA]</scope>
    <source>
        <strain evidence="2 3">DSM 20335</strain>
    </source>
</reference>
<dbReference type="Proteomes" id="UP000051813">
    <property type="component" value="Unassembled WGS sequence"/>
</dbReference>
<dbReference type="EMBL" id="AYYK01000004">
    <property type="protein sequence ID" value="KRM79210.1"/>
    <property type="molecule type" value="Genomic_DNA"/>
</dbReference>
<evidence type="ECO:0000313" key="3">
    <source>
        <dbReference type="Proteomes" id="UP000051813"/>
    </source>
</evidence>
<accession>A0A0R2BIZ7</accession>
<dbReference type="PATRIC" id="fig|1423738.3.peg.1395"/>
<organism evidence="2 3">
    <name type="scientific">Lapidilactobacillus dextrinicus DSM 20335</name>
    <dbReference type="NCBI Taxonomy" id="1423738"/>
    <lineage>
        <taxon>Bacteria</taxon>
        <taxon>Bacillati</taxon>
        <taxon>Bacillota</taxon>
        <taxon>Bacilli</taxon>
        <taxon>Lactobacillales</taxon>
        <taxon>Lactobacillaceae</taxon>
        <taxon>Lapidilactobacillus</taxon>
    </lineage>
</organism>
<evidence type="ECO:0000313" key="2">
    <source>
        <dbReference type="EMBL" id="KRM79210.1"/>
    </source>
</evidence>
<feature type="compositionally biased region" description="Acidic residues" evidence="1">
    <location>
        <begin position="59"/>
        <end position="68"/>
    </location>
</feature>